<comment type="caution">
    <text evidence="6">The sequence shown here is derived from an EMBL/GenBank/DDBJ whole genome shotgun (WGS) entry which is preliminary data.</text>
</comment>
<reference evidence="6" key="1">
    <citation type="submission" date="2022-08" db="EMBL/GenBank/DDBJ databases">
        <title>Genomic Encyclopedia of Type Strains, Phase III (KMG-III): the genomes of soil and plant-associated and newly described type strains.</title>
        <authorList>
            <person name="Whitman W."/>
        </authorList>
    </citation>
    <scope>NUCLEOTIDE SEQUENCE</scope>
    <source>
        <strain evidence="6">HMT 1</strain>
    </source>
</reference>
<proteinExistence type="predicted"/>
<name>A0AAE3L118_9GAMM</name>
<dbReference type="AlphaFoldDB" id="A0AAE3L118"/>
<protein>
    <submittedName>
        <fullName evidence="6">AAA family ATP:ADP antiporter</fullName>
    </submittedName>
</protein>
<feature type="transmembrane region" description="Helical" evidence="5">
    <location>
        <begin position="125"/>
        <end position="145"/>
    </location>
</feature>
<feature type="transmembrane region" description="Helical" evidence="5">
    <location>
        <begin position="67"/>
        <end position="87"/>
    </location>
</feature>
<feature type="transmembrane region" description="Helical" evidence="5">
    <location>
        <begin position="94"/>
        <end position="113"/>
    </location>
</feature>
<evidence type="ECO:0000256" key="3">
    <source>
        <dbReference type="ARBA" id="ARBA00023136"/>
    </source>
</evidence>
<feature type="transmembrane region" description="Helical" evidence="5">
    <location>
        <begin position="313"/>
        <end position="341"/>
    </location>
</feature>
<dbReference type="InterPro" id="IPR011701">
    <property type="entry name" value="MFS"/>
</dbReference>
<evidence type="ECO:0000256" key="1">
    <source>
        <dbReference type="ARBA" id="ARBA00022692"/>
    </source>
</evidence>
<feature type="transmembrane region" description="Helical" evidence="5">
    <location>
        <begin position="28"/>
        <end position="47"/>
    </location>
</feature>
<dbReference type="EMBL" id="JANUCT010000008">
    <property type="protein sequence ID" value="MCS3903384.1"/>
    <property type="molecule type" value="Genomic_DNA"/>
</dbReference>
<accession>A0AAE3L118</accession>
<gene>
    <name evidence="6" type="ORF">J2T55_001405</name>
</gene>
<feature type="transmembrane region" description="Helical" evidence="5">
    <location>
        <begin position="186"/>
        <end position="203"/>
    </location>
</feature>
<dbReference type="PANTHER" id="PTHR43596">
    <property type="entry name" value="ADP,ATP CARRIER PROTEIN"/>
    <property type="match status" value="1"/>
</dbReference>
<dbReference type="Proteomes" id="UP001204445">
    <property type="component" value="Unassembled WGS sequence"/>
</dbReference>
<keyword evidence="7" id="KW-1185">Reference proteome</keyword>
<feature type="transmembrane region" description="Helical" evidence="5">
    <location>
        <begin position="283"/>
        <end position="301"/>
    </location>
</feature>
<evidence type="ECO:0000313" key="7">
    <source>
        <dbReference type="Proteomes" id="UP001204445"/>
    </source>
</evidence>
<dbReference type="GO" id="GO:0022857">
    <property type="term" value="F:transmembrane transporter activity"/>
    <property type="evidence" value="ECO:0007669"/>
    <property type="project" value="InterPro"/>
</dbReference>
<organism evidence="6 7">
    <name type="scientific">Methylohalomonas lacus</name>
    <dbReference type="NCBI Taxonomy" id="398773"/>
    <lineage>
        <taxon>Bacteria</taxon>
        <taxon>Pseudomonadati</taxon>
        <taxon>Pseudomonadota</taxon>
        <taxon>Gammaproteobacteria</taxon>
        <taxon>Methylohalomonadales</taxon>
        <taxon>Methylohalomonadaceae</taxon>
        <taxon>Methylohalomonas</taxon>
    </lineage>
</organism>
<dbReference type="SUPFAM" id="SSF103473">
    <property type="entry name" value="MFS general substrate transporter"/>
    <property type="match status" value="1"/>
</dbReference>
<dbReference type="RefSeq" id="WP_259055109.1">
    <property type="nucleotide sequence ID" value="NZ_JANUCT010000008.1"/>
</dbReference>
<evidence type="ECO:0000256" key="2">
    <source>
        <dbReference type="ARBA" id="ARBA00022989"/>
    </source>
</evidence>
<evidence type="ECO:0000313" key="6">
    <source>
        <dbReference type="EMBL" id="MCS3903384.1"/>
    </source>
</evidence>
<keyword evidence="3 5" id="KW-0472">Membrane</keyword>
<feature type="region of interest" description="Disordered" evidence="4">
    <location>
        <begin position="431"/>
        <end position="454"/>
    </location>
</feature>
<keyword evidence="2 5" id="KW-1133">Transmembrane helix</keyword>
<dbReference type="InterPro" id="IPR036259">
    <property type="entry name" value="MFS_trans_sf"/>
</dbReference>
<dbReference type="PANTHER" id="PTHR43596:SF1">
    <property type="entry name" value="ADP,ATP CARRIER PROTEIN"/>
    <property type="match status" value="1"/>
</dbReference>
<feature type="transmembrane region" description="Helical" evidence="5">
    <location>
        <begin position="157"/>
        <end position="180"/>
    </location>
</feature>
<feature type="transmembrane region" description="Helical" evidence="5">
    <location>
        <begin position="243"/>
        <end position="263"/>
    </location>
</feature>
<keyword evidence="1 5" id="KW-0812">Transmembrane</keyword>
<dbReference type="Pfam" id="PF07690">
    <property type="entry name" value="MFS_1"/>
    <property type="match status" value="1"/>
</dbReference>
<sequence>MSDAQPSRFSQRVSRWLRPLVPLEAQEVAAVFWSFVYFFCLLGGYYILRPVRDEMGIIGGVENLQWLFTGTFVAMLAAVPLFAWVAARYPRRTFVPLVYYFFIANILIFYALFKLDITDAVIARAFFIWTSVFNLFVVSVFWSFMADIYSTAQARRLFGFIAAGGSVGAIAGPGMTALIAPALGPINLLPVAAGVLALALIAIHQLRDWDIHVAHDPGTAEQHENPIGGGILTGVKKVIASPYLIGIVGFILFYTTLATFLYFQQAHLIEDAFSDSGQRTAVFAWIDFSVNALTIVGQVLITHRLVTRFGVGVTLAFVPLVLLIGFASLAVAPILVVLLAVQVLRRAGNYALTKPAREMLFTVLDRESKYKSKNFIDTVVYRGGDAVAGWIFAGLMALGIGLGGVAAVAVPLAVGWIALALWLGRRYEGNQDGQDSDTARHKPAATAAEANQEV</sequence>
<dbReference type="Gene3D" id="1.20.1250.20">
    <property type="entry name" value="MFS general substrate transporter like domains"/>
    <property type="match status" value="1"/>
</dbReference>
<feature type="transmembrane region" description="Helical" evidence="5">
    <location>
        <begin position="390"/>
        <end position="423"/>
    </location>
</feature>
<evidence type="ECO:0000256" key="5">
    <source>
        <dbReference type="SAM" id="Phobius"/>
    </source>
</evidence>
<evidence type="ECO:0000256" key="4">
    <source>
        <dbReference type="SAM" id="MobiDB-lite"/>
    </source>
</evidence>